<evidence type="ECO:0000256" key="6">
    <source>
        <dbReference type="ARBA" id="ARBA00023002"/>
    </source>
</evidence>
<dbReference type="GO" id="GO:0005829">
    <property type="term" value="C:cytosol"/>
    <property type="evidence" value="ECO:0007669"/>
    <property type="project" value="TreeGrafter"/>
</dbReference>
<dbReference type="STRING" id="717606.PaecuDRAFT_4792"/>
<evidence type="ECO:0000256" key="2">
    <source>
        <dbReference type="ARBA" id="ARBA00007118"/>
    </source>
</evidence>
<comment type="cofactor">
    <cofactor evidence="1">
        <name>FMN</name>
        <dbReference type="ChEBI" id="CHEBI:58210"/>
    </cofactor>
</comment>
<reference evidence="9 10" key="1">
    <citation type="submission" date="2010-07" db="EMBL/GenBank/DDBJ databases">
        <title>The draft genome of Paenibacillus curdlanolyticus YK9.</title>
        <authorList>
            <consortium name="US DOE Joint Genome Institute (JGI-PGF)"/>
            <person name="Lucas S."/>
            <person name="Copeland A."/>
            <person name="Lapidus A."/>
            <person name="Cheng J.-F."/>
            <person name="Bruce D."/>
            <person name="Goodwin L."/>
            <person name="Pitluck S."/>
            <person name="Land M.L."/>
            <person name="Hauser L."/>
            <person name="Chang Y.-J."/>
            <person name="Jeffries C."/>
            <person name="Anderson I.J."/>
            <person name="Johnson E."/>
            <person name="Loganathan U."/>
            <person name="Mulhopadhyay B."/>
            <person name="Kyrpides N."/>
            <person name="Woyke T.J."/>
        </authorList>
    </citation>
    <scope>NUCLEOTIDE SEQUENCE [LARGE SCALE GENOMIC DNA]</scope>
    <source>
        <strain evidence="9 10">YK9</strain>
    </source>
</reference>
<dbReference type="Proteomes" id="UP000005387">
    <property type="component" value="Unassembled WGS sequence"/>
</dbReference>
<dbReference type="InterPro" id="IPR000415">
    <property type="entry name" value="Nitroreductase-like"/>
</dbReference>
<keyword evidence="10" id="KW-1185">Reference proteome</keyword>
<dbReference type="CDD" id="cd02149">
    <property type="entry name" value="NfsB-like"/>
    <property type="match status" value="1"/>
</dbReference>
<dbReference type="InterPro" id="IPR029479">
    <property type="entry name" value="Nitroreductase"/>
</dbReference>
<evidence type="ECO:0000313" key="10">
    <source>
        <dbReference type="Proteomes" id="UP000005387"/>
    </source>
</evidence>
<evidence type="ECO:0000256" key="3">
    <source>
        <dbReference type="ARBA" id="ARBA00022630"/>
    </source>
</evidence>
<sequence length="225" mass="25288">MSIPTLSKAEILSAYQFRHATKAFDPGRQISDEDFGFILETGRLSPSSYGFEPWQFLVVQNEAVREKLRAVTWGAQGTLPTASHFVVLLARTKEGVHADAPHITHMMENVQQLPPEVQAGKRSMYRKFQESDFNLYGDDRYLFDWASKQTYIALGNMLTAAALIGIDSCPIEGFDQEAVNRVLVEEGLIDPAQFGVSVMAAFGYRVNDPRPKTRQSLDEVVQWVK</sequence>
<evidence type="ECO:0000256" key="7">
    <source>
        <dbReference type="ARBA" id="ARBA00023027"/>
    </source>
</evidence>
<evidence type="ECO:0000259" key="8">
    <source>
        <dbReference type="Pfam" id="PF00881"/>
    </source>
</evidence>
<evidence type="ECO:0000256" key="4">
    <source>
        <dbReference type="ARBA" id="ARBA00022643"/>
    </source>
</evidence>
<dbReference type="PANTHER" id="PTHR23026:SF125">
    <property type="entry name" value="OXYGEN-INSENSITIVE NAD(P)H NITROREDUCTASE"/>
    <property type="match status" value="1"/>
</dbReference>
<dbReference type="Gene3D" id="3.40.109.10">
    <property type="entry name" value="NADH Oxidase"/>
    <property type="match status" value="1"/>
</dbReference>
<dbReference type="PANTHER" id="PTHR23026">
    <property type="entry name" value="NADPH NITROREDUCTASE"/>
    <property type="match status" value="1"/>
</dbReference>
<dbReference type="OrthoDB" id="9809288at2"/>
<dbReference type="GO" id="GO:0046256">
    <property type="term" value="P:2,4,6-trinitrotoluene catabolic process"/>
    <property type="evidence" value="ECO:0007669"/>
    <property type="project" value="TreeGrafter"/>
</dbReference>
<evidence type="ECO:0000313" key="9">
    <source>
        <dbReference type="EMBL" id="EFM08403.1"/>
    </source>
</evidence>
<accession>E0IGJ9</accession>
<dbReference type="SUPFAM" id="SSF55469">
    <property type="entry name" value="FMN-dependent nitroreductase-like"/>
    <property type="match status" value="1"/>
</dbReference>
<gene>
    <name evidence="9" type="ORF">PaecuDRAFT_4792</name>
</gene>
<feature type="domain" description="Nitroreductase" evidence="8">
    <location>
        <begin position="17"/>
        <end position="183"/>
    </location>
</feature>
<keyword evidence="6" id="KW-0560">Oxidoreductase</keyword>
<keyword evidence="7" id="KW-0520">NAD</keyword>
<dbReference type="RefSeq" id="WP_006040770.1">
    <property type="nucleotide sequence ID" value="NZ_AEDD01000019.1"/>
</dbReference>
<dbReference type="InterPro" id="IPR050627">
    <property type="entry name" value="Nitroreductase/BluB"/>
</dbReference>
<dbReference type="GO" id="GO:0046857">
    <property type="term" value="F:oxidoreductase activity, acting on other nitrogenous compounds as donors, with NAD or NADP as acceptor"/>
    <property type="evidence" value="ECO:0007669"/>
    <property type="project" value="TreeGrafter"/>
</dbReference>
<name>E0IGJ9_9BACL</name>
<protein>
    <submittedName>
        <fullName evidence="9">Nitroreductase</fullName>
    </submittedName>
</protein>
<dbReference type="EMBL" id="AEDD01000019">
    <property type="protein sequence ID" value="EFM08403.1"/>
    <property type="molecule type" value="Genomic_DNA"/>
</dbReference>
<dbReference type="eggNOG" id="COG0778">
    <property type="taxonomic scope" value="Bacteria"/>
</dbReference>
<keyword evidence="5" id="KW-0521">NADP</keyword>
<comment type="similarity">
    <text evidence="2">Belongs to the nitroreductase family.</text>
</comment>
<organism evidence="9 10">
    <name type="scientific">Paenibacillus curdlanolyticus YK9</name>
    <dbReference type="NCBI Taxonomy" id="717606"/>
    <lineage>
        <taxon>Bacteria</taxon>
        <taxon>Bacillati</taxon>
        <taxon>Bacillota</taxon>
        <taxon>Bacilli</taxon>
        <taxon>Bacillales</taxon>
        <taxon>Paenibacillaceae</taxon>
        <taxon>Paenibacillus</taxon>
    </lineage>
</organism>
<evidence type="ECO:0000256" key="5">
    <source>
        <dbReference type="ARBA" id="ARBA00022857"/>
    </source>
</evidence>
<dbReference type="AlphaFoldDB" id="E0IGJ9"/>
<dbReference type="InterPro" id="IPR033878">
    <property type="entry name" value="NfsB-like"/>
</dbReference>
<dbReference type="Pfam" id="PF00881">
    <property type="entry name" value="Nitroreductase"/>
    <property type="match status" value="1"/>
</dbReference>
<evidence type="ECO:0000256" key="1">
    <source>
        <dbReference type="ARBA" id="ARBA00001917"/>
    </source>
</evidence>
<proteinExistence type="inferred from homology"/>
<keyword evidence="3" id="KW-0285">Flavoprotein</keyword>
<keyword evidence="4" id="KW-0288">FMN</keyword>